<organism evidence="3 4">
    <name type="scientific">Drosophila pseudoobscura pseudoobscura</name>
    <name type="common">Fruit fly</name>
    <dbReference type="NCBI Taxonomy" id="46245"/>
    <lineage>
        <taxon>Eukaryota</taxon>
        <taxon>Metazoa</taxon>
        <taxon>Ecdysozoa</taxon>
        <taxon>Arthropoda</taxon>
        <taxon>Hexapoda</taxon>
        <taxon>Insecta</taxon>
        <taxon>Pterygota</taxon>
        <taxon>Neoptera</taxon>
        <taxon>Endopterygota</taxon>
        <taxon>Diptera</taxon>
        <taxon>Brachycera</taxon>
        <taxon>Muscomorpha</taxon>
        <taxon>Ephydroidea</taxon>
        <taxon>Drosophilidae</taxon>
        <taxon>Drosophila</taxon>
        <taxon>Sophophora</taxon>
    </lineage>
</organism>
<feature type="domain" description="Calponin-homology (CH)" evidence="2">
    <location>
        <begin position="351"/>
        <end position="455"/>
    </location>
</feature>
<evidence type="ECO:0000313" key="4">
    <source>
        <dbReference type="RefSeq" id="XP_015037599.2"/>
    </source>
</evidence>
<gene>
    <name evidence="4" type="primary">Actn3</name>
</gene>
<dbReference type="InterPro" id="IPR050540">
    <property type="entry name" value="F-actin_Monoox_Mical"/>
</dbReference>
<evidence type="ECO:0000313" key="3">
    <source>
        <dbReference type="Proteomes" id="UP000001819"/>
    </source>
</evidence>
<feature type="region of interest" description="Disordered" evidence="1">
    <location>
        <begin position="249"/>
        <end position="290"/>
    </location>
</feature>
<feature type="compositionally biased region" description="Basic and acidic residues" evidence="1">
    <location>
        <begin position="106"/>
        <end position="119"/>
    </location>
</feature>
<dbReference type="ExpressionAtlas" id="A0A6I8VC45">
    <property type="expression patterns" value="baseline"/>
</dbReference>
<feature type="compositionally biased region" description="Polar residues" evidence="1">
    <location>
        <begin position="273"/>
        <end position="286"/>
    </location>
</feature>
<keyword evidence="3" id="KW-1185">Reference proteome</keyword>
<reference evidence="4" key="2">
    <citation type="submission" date="2025-08" db="UniProtKB">
        <authorList>
            <consortium name="RefSeq"/>
        </authorList>
    </citation>
    <scope>IDENTIFICATION</scope>
    <source>
        <strain evidence="4">MV-25-SWS-2005</strain>
        <tissue evidence="4">Whole body</tissue>
    </source>
</reference>
<sequence>MEAIKEHLCEIKKLVKYLNAASMSSQMWKQWNTTLNSPPMRCMGTGQIKRLYLKEPWGQSEMRNRGVVDPSFIVAVSAIFSELEGVIKDYLRLAYMKAEYGKTQKSDHYNVPSDRRDNLADSAGKTPYNKLKLRESCPTIELGRVTAKLRNFEVKRELEQLDHKLMILKEHTLTRRALLVQHAAEIRFKNQQDLVLKLSSGLSEEKLKLQAALKENSRLMEIQQTCYQNLLTPPQPPQMQECHKFRLAEDSQSVQSTQTENNSHLSPDIAASAQPNKYESTNTTTRETQHGAIQCQVESDPELSKSFYQKQKAAVNESGNTSTKNSTTTGSCLCRIKKPNVVEPHPGTTFGQRRHKLLRWCQEKTKPYGIPMYEFSTSWQSGHALCAIIHSYRPNLIDTKYIKCKNRRETLEYGVMVAQSLGVRSNIDFVSLCLQKIPENIMVFQFVAELYNCLEDSANFRRSSR</sequence>
<dbReference type="Gene3D" id="1.10.418.10">
    <property type="entry name" value="Calponin-like domain"/>
    <property type="match status" value="1"/>
</dbReference>
<dbReference type="Pfam" id="PF00307">
    <property type="entry name" value="CH"/>
    <property type="match status" value="1"/>
</dbReference>
<dbReference type="AlphaFoldDB" id="A0A6I8VC45"/>
<dbReference type="InterPro" id="IPR001715">
    <property type="entry name" value="CH_dom"/>
</dbReference>
<dbReference type="PANTHER" id="PTHR23167">
    <property type="entry name" value="CALPONIN HOMOLOGY DOMAIN-CONTAINING PROTEIN DDB_G0272472-RELATED"/>
    <property type="match status" value="1"/>
</dbReference>
<evidence type="ECO:0000259" key="2">
    <source>
        <dbReference type="PROSITE" id="PS50021"/>
    </source>
</evidence>
<dbReference type="RefSeq" id="XP_015037599.2">
    <property type="nucleotide sequence ID" value="XM_015182113.2"/>
</dbReference>
<dbReference type="SUPFAM" id="SSF47576">
    <property type="entry name" value="Calponin-homology domain, CH-domain"/>
    <property type="match status" value="1"/>
</dbReference>
<dbReference type="PROSITE" id="PS50021">
    <property type="entry name" value="CH"/>
    <property type="match status" value="1"/>
</dbReference>
<evidence type="ECO:0000256" key="1">
    <source>
        <dbReference type="SAM" id="MobiDB-lite"/>
    </source>
</evidence>
<reference evidence="3" key="1">
    <citation type="submission" date="2024-06" db="UniProtKB">
        <authorList>
            <consortium name="RefSeq"/>
        </authorList>
    </citation>
    <scope>NUCLEOTIDE SEQUENCE [LARGE SCALE GENOMIC DNA]</scope>
    <source>
        <strain evidence="3">MV2-25</strain>
    </source>
</reference>
<dbReference type="PANTHER" id="PTHR23167:SF84">
    <property type="entry name" value="ALPHA ACTININ 3-RELATED"/>
    <property type="match status" value="1"/>
</dbReference>
<feature type="compositionally biased region" description="Polar residues" evidence="1">
    <location>
        <begin position="250"/>
        <end position="265"/>
    </location>
</feature>
<dbReference type="InterPro" id="IPR036872">
    <property type="entry name" value="CH_dom_sf"/>
</dbReference>
<dbReference type="Proteomes" id="UP000001819">
    <property type="component" value="Chromosome 2"/>
</dbReference>
<accession>A0A6I8VC45</accession>
<proteinExistence type="predicted"/>
<dbReference type="SMART" id="SM00033">
    <property type="entry name" value="CH"/>
    <property type="match status" value="1"/>
</dbReference>
<name>A0A6I8VC45_DROPS</name>
<protein>
    <submittedName>
        <fullName evidence="4">EH domain-binding protein 1 isoform X2</fullName>
    </submittedName>
</protein>
<feature type="region of interest" description="Disordered" evidence="1">
    <location>
        <begin position="106"/>
        <end position="125"/>
    </location>
</feature>